<evidence type="ECO:0000259" key="5">
    <source>
        <dbReference type="PROSITE" id="PS51722"/>
    </source>
</evidence>
<sequence length="463" mass="51508">MEANNPDPSLEETKDPTNENQPIRTNNKPDTDVRVAVIGNVDSGKSTLVGVLTRCINDDGRGSARSYVFNYSHEQANGRTSSISHEIMGFTQEGSQVAPERLTDSKNRTWGYIVDHSVHIVTFLDLCGHEKYLKTTIFGLVGLLPDYAMIVVGANMGLTRMTKEHIGLALALKIPMFFVFTKIDIAPENVYKENINLLHKVLTNPAAGSRLPIYVKEDTDVSDLCNMMEARACPIFTVSNVTGEGIPKLRQFIFSLQSRTLLSGVFGSREEPFEFLVDGVYMVTGVGCVLSGIVKSGTAELNQQIMLGPDKTGNYKHVVIRGIHMNRVPVDNAIAGQSVCFNIRPVNKKEQLKRNQIKKGMVLVDKSLCMQTAWEFDAEVVILHHATTIRPNYQPVIHCGVVRQAAKVVSMTKELLRTGDKGLIHFRFMFNPELIHPKMTILFREGRTKGLGMISQIYPMEAI</sequence>
<evidence type="ECO:0000256" key="3">
    <source>
        <dbReference type="ARBA" id="ARBA00023134"/>
    </source>
</evidence>
<accession>A0AAU9J2W3</accession>
<dbReference type="GO" id="GO:0003746">
    <property type="term" value="F:translation elongation factor activity"/>
    <property type="evidence" value="ECO:0007669"/>
    <property type="project" value="TreeGrafter"/>
</dbReference>
<dbReference type="FunFam" id="3.40.50.300:FF:000091">
    <property type="entry name" value="Probable GTP-binding protein 1"/>
    <property type="match status" value="1"/>
</dbReference>
<dbReference type="InterPro" id="IPR004161">
    <property type="entry name" value="EFTu-like_2"/>
</dbReference>
<dbReference type="GO" id="GO:0005525">
    <property type="term" value="F:GTP binding"/>
    <property type="evidence" value="ECO:0007669"/>
    <property type="project" value="UniProtKB-KW"/>
</dbReference>
<gene>
    <name evidence="6" type="ORF">BSTOLATCC_MIC25309</name>
</gene>
<dbReference type="SUPFAM" id="SSF50447">
    <property type="entry name" value="Translation proteins"/>
    <property type="match status" value="1"/>
</dbReference>
<dbReference type="Proteomes" id="UP001162131">
    <property type="component" value="Unassembled WGS sequence"/>
</dbReference>
<dbReference type="InterPro" id="IPR009001">
    <property type="entry name" value="Transl_elong_EF1A/Init_IF2_C"/>
</dbReference>
<dbReference type="EMBL" id="CAJZBQ010000024">
    <property type="protein sequence ID" value="CAG9320071.1"/>
    <property type="molecule type" value="Genomic_DNA"/>
</dbReference>
<dbReference type="Pfam" id="PF03144">
    <property type="entry name" value="GTP_EFTU_D2"/>
    <property type="match status" value="1"/>
</dbReference>
<keyword evidence="2" id="KW-0547">Nucleotide-binding</keyword>
<dbReference type="InterPro" id="IPR027417">
    <property type="entry name" value="P-loop_NTPase"/>
</dbReference>
<feature type="domain" description="Tr-type G" evidence="5">
    <location>
        <begin position="30"/>
        <end position="262"/>
    </location>
</feature>
<comment type="caution">
    <text evidence="6">The sequence shown here is derived from an EMBL/GenBank/DDBJ whole genome shotgun (WGS) entry which is preliminary data.</text>
</comment>
<dbReference type="InterPro" id="IPR009000">
    <property type="entry name" value="Transl_B-barrel_sf"/>
</dbReference>
<dbReference type="AlphaFoldDB" id="A0AAU9J2W3"/>
<keyword evidence="7" id="KW-1185">Reference proteome</keyword>
<dbReference type="GO" id="GO:0003924">
    <property type="term" value="F:GTPase activity"/>
    <property type="evidence" value="ECO:0007669"/>
    <property type="project" value="InterPro"/>
</dbReference>
<dbReference type="InterPro" id="IPR000795">
    <property type="entry name" value="T_Tr_GTP-bd_dom"/>
</dbReference>
<reference evidence="6" key="1">
    <citation type="submission" date="2021-09" db="EMBL/GenBank/DDBJ databases">
        <authorList>
            <consortium name="AG Swart"/>
            <person name="Singh M."/>
            <person name="Singh A."/>
            <person name="Seah K."/>
            <person name="Emmerich C."/>
        </authorList>
    </citation>
    <scope>NUCLEOTIDE SEQUENCE</scope>
    <source>
        <strain evidence="6">ATCC30299</strain>
    </source>
</reference>
<evidence type="ECO:0000313" key="7">
    <source>
        <dbReference type="Proteomes" id="UP001162131"/>
    </source>
</evidence>
<dbReference type="Gene3D" id="3.40.50.300">
    <property type="entry name" value="P-loop containing nucleotide triphosphate hydrolases"/>
    <property type="match status" value="1"/>
</dbReference>
<dbReference type="SUPFAM" id="SSF50465">
    <property type="entry name" value="EF-Tu/eEF-1alpha/eIF2-gamma C-terminal domain"/>
    <property type="match status" value="1"/>
</dbReference>
<dbReference type="Gene3D" id="2.40.30.10">
    <property type="entry name" value="Translation factors"/>
    <property type="match status" value="2"/>
</dbReference>
<proteinExistence type="inferred from homology"/>
<protein>
    <recommendedName>
        <fullName evidence="5">Tr-type G domain-containing protein</fullName>
    </recommendedName>
</protein>
<keyword evidence="3" id="KW-0342">GTP-binding</keyword>
<dbReference type="SUPFAM" id="SSF52540">
    <property type="entry name" value="P-loop containing nucleoside triphosphate hydrolases"/>
    <property type="match status" value="1"/>
</dbReference>
<dbReference type="PROSITE" id="PS51722">
    <property type="entry name" value="G_TR_2"/>
    <property type="match status" value="1"/>
</dbReference>
<organism evidence="6 7">
    <name type="scientific">Blepharisma stoltei</name>
    <dbReference type="NCBI Taxonomy" id="1481888"/>
    <lineage>
        <taxon>Eukaryota</taxon>
        <taxon>Sar</taxon>
        <taxon>Alveolata</taxon>
        <taxon>Ciliophora</taxon>
        <taxon>Postciliodesmatophora</taxon>
        <taxon>Heterotrichea</taxon>
        <taxon>Heterotrichida</taxon>
        <taxon>Blepharismidae</taxon>
        <taxon>Blepharisma</taxon>
    </lineage>
</organism>
<evidence type="ECO:0000256" key="1">
    <source>
        <dbReference type="ARBA" id="ARBA00007249"/>
    </source>
</evidence>
<feature type="region of interest" description="Disordered" evidence="4">
    <location>
        <begin position="1"/>
        <end position="31"/>
    </location>
</feature>
<dbReference type="PANTHER" id="PTHR43721:SF9">
    <property type="entry name" value="GTP-BINDING PROTEIN 1"/>
    <property type="match status" value="1"/>
</dbReference>
<dbReference type="CDD" id="cd03708">
    <property type="entry name" value="GTPBP_III"/>
    <property type="match status" value="1"/>
</dbReference>
<dbReference type="CDD" id="cd03694">
    <property type="entry name" value="GTPBP_II"/>
    <property type="match status" value="1"/>
</dbReference>
<evidence type="ECO:0000256" key="4">
    <source>
        <dbReference type="SAM" id="MobiDB-lite"/>
    </source>
</evidence>
<dbReference type="InterPro" id="IPR050055">
    <property type="entry name" value="EF-Tu_GTPase"/>
</dbReference>
<evidence type="ECO:0000256" key="2">
    <source>
        <dbReference type="ARBA" id="ARBA00022741"/>
    </source>
</evidence>
<evidence type="ECO:0000313" key="6">
    <source>
        <dbReference type="EMBL" id="CAG9320071.1"/>
    </source>
</evidence>
<dbReference type="PANTHER" id="PTHR43721">
    <property type="entry name" value="ELONGATION FACTOR TU-RELATED"/>
    <property type="match status" value="1"/>
</dbReference>
<name>A0AAU9J2W3_9CILI</name>
<comment type="similarity">
    <text evidence="1">Belongs to the TRAFAC class translation factor GTPase superfamily. Classic translation factor GTPase family. EF-Tu/EF-1A subfamily.</text>
</comment>
<dbReference type="Pfam" id="PF00009">
    <property type="entry name" value="GTP_EFTU"/>
    <property type="match status" value="1"/>
</dbReference>